<dbReference type="EMBL" id="LRGB01000045">
    <property type="protein sequence ID" value="KZS21208.1"/>
    <property type="molecule type" value="Genomic_DNA"/>
</dbReference>
<gene>
    <name evidence="1" type="ORF">APZ42_011912</name>
</gene>
<name>A0A0P5YRL6_9CRUS</name>
<evidence type="ECO:0000313" key="1">
    <source>
        <dbReference type="EMBL" id="KZS21208.1"/>
    </source>
</evidence>
<proteinExistence type="predicted"/>
<protein>
    <submittedName>
        <fullName evidence="1">Protein GUCD1</fullName>
    </submittedName>
</protein>
<sequence length="241" mass="27370">MTQKSEHSEDLMVCSQETQSDAFIIELPHIEQAGNWDCGLACVQMVLSQNLALQLLQNLSTICPEEYQNRSTWTIDLCYILNHFSVKIKYYTKTLGVNPNFSQEKFYDSYILKDEARVNQRFAAAASKGISIETGSLELNDLIHHIKQNGVAIALIDVNQLECVSCKSLIKDFGNFMRTLLKPQLPFSGHYIVICGFDTNKKLMYYRDPAVKSELCCLTFSSFEIARQAHGTDEDIILIHL</sequence>
<dbReference type="Proteomes" id="UP000076858">
    <property type="component" value="Unassembled WGS sequence"/>
</dbReference>
<organism evidence="1 2">
    <name type="scientific">Daphnia magna</name>
    <dbReference type="NCBI Taxonomy" id="35525"/>
    <lineage>
        <taxon>Eukaryota</taxon>
        <taxon>Metazoa</taxon>
        <taxon>Ecdysozoa</taxon>
        <taxon>Arthropoda</taxon>
        <taxon>Crustacea</taxon>
        <taxon>Branchiopoda</taxon>
        <taxon>Diplostraca</taxon>
        <taxon>Cladocera</taxon>
        <taxon>Anomopoda</taxon>
        <taxon>Daphniidae</taxon>
        <taxon>Daphnia</taxon>
    </lineage>
</organism>
<comment type="caution">
    <text evidence="1">The sequence shown here is derived from an EMBL/GenBank/DDBJ whole genome shotgun (WGS) entry which is preliminary data.</text>
</comment>
<dbReference type="PANTHER" id="PTHR31400:SF1">
    <property type="entry name" value="PROTEIN GUCD1"/>
    <property type="match status" value="1"/>
</dbReference>
<dbReference type="Pfam" id="PF09778">
    <property type="entry name" value="Guanylate_cyc_2"/>
    <property type="match status" value="1"/>
</dbReference>
<dbReference type="PANTHER" id="PTHR31400">
    <property type="entry name" value="GUANYLYL CYCLASE DOMAIN CONTAINING PROTEIN 1 GUCD1"/>
    <property type="match status" value="1"/>
</dbReference>
<evidence type="ECO:0000313" key="2">
    <source>
        <dbReference type="Proteomes" id="UP000076858"/>
    </source>
</evidence>
<dbReference type="AlphaFoldDB" id="A0A0P5YRL6"/>
<accession>A0A0P5YRL6</accession>
<keyword evidence="2" id="KW-1185">Reference proteome</keyword>
<reference evidence="1 2" key="1">
    <citation type="submission" date="2016-03" db="EMBL/GenBank/DDBJ databases">
        <title>EvidentialGene: Evidence-directed Construction of Genes on Genomes.</title>
        <authorList>
            <person name="Gilbert D.G."/>
            <person name="Choi J.-H."/>
            <person name="Mockaitis K."/>
            <person name="Colbourne J."/>
            <person name="Pfrender M."/>
        </authorList>
    </citation>
    <scope>NUCLEOTIDE SEQUENCE [LARGE SCALE GENOMIC DNA]</scope>
    <source>
        <strain evidence="1 2">Xinb3</strain>
        <tissue evidence="1">Complete organism</tissue>
    </source>
</reference>
<dbReference type="OrthoDB" id="206796at2759"/>
<dbReference type="InterPro" id="IPR018616">
    <property type="entry name" value="GUCD1"/>
</dbReference>